<evidence type="ECO:0000313" key="3">
    <source>
        <dbReference type="Proteomes" id="UP000033441"/>
    </source>
</evidence>
<protein>
    <submittedName>
        <fullName evidence="2">Cytochrome c oxidase, subunit I domain protein</fullName>
        <ecNumber evidence="2">1.9.3.1</ecNumber>
    </submittedName>
</protein>
<accession>A0A0F3N792</accession>
<keyword evidence="1" id="KW-1133">Transmembrane helix</keyword>
<dbReference type="InterPro" id="IPR036927">
    <property type="entry name" value="Cyt_c_oxase-like_su1_sf"/>
</dbReference>
<proteinExistence type="predicted"/>
<dbReference type="Proteomes" id="UP000033441">
    <property type="component" value="Unassembled WGS sequence"/>
</dbReference>
<dbReference type="SUPFAM" id="SSF81442">
    <property type="entry name" value="Cytochrome c oxidase subunit I-like"/>
    <property type="match status" value="1"/>
</dbReference>
<sequence length="45" mass="5116">MGSIMDVEHVPKGWRRWLFSTNHKDIGSMYIIFSIIGGVVGGFYL</sequence>
<gene>
    <name evidence="2" type="primary">ctaD</name>
    <name evidence="2" type="ORF">APHMUC_0853</name>
</gene>
<dbReference type="AlphaFoldDB" id="A0A0F3N792"/>
<organism evidence="2 3">
    <name type="scientific">Anaplasma phagocytophilum str. ApMUC09</name>
    <dbReference type="NCBI Taxonomy" id="1359152"/>
    <lineage>
        <taxon>Bacteria</taxon>
        <taxon>Pseudomonadati</taxon>
        <taxon>Pseudomonadota</taxon>
        <taxon>Alphaproteobacteria</taxon>
        <taxon>Rickettsiales</taxon>
        <taxon>Anaplasmataceae</taxon>
        <taxon>Anaplasma</taxon>
        <taxon>phagocytophilum group</taxon>
    </lineage>
</organism>
<keyword evidence="1" id="KW-0812">Transmembrane</keyword>
<name>A0A0F3N792_ANAPH</name>
<dbReference type="Gene3D" id="1.20.210.10">
    <property type="entry name" value="Cytochrome c oxidase-like, subunit I domain"/>
    <property type="match status" value="1"/>
</dbReference>
<feature type="transmembrane region" description="Helical" evidence="1">
    <location>
        <begin position="26"/>
        <end position="44"/>
    </location>
</feature>
<evidence type="ECO:0000313" key="2">
    <source>
        <dbReference type="EMBL" id="KJV63576.1"/>
    </source>
</evidence>
<keyword evidence="1" id="KW-0472">Membrane</keyword>
<dbReference type="EMBL" id="LANV01000001">
    <property type="protein sequence ID" value="KJV63576.1"/>
    <property type="molecule type" value="Genomic_DNA"/>
</dbReference>
<keyword evidence="2" id="KW-0560">Oxidoreductase</keyword>
<dbReference type="EC" id="1.9.3.1" evidence="2"/>
<dbReference type="PATRIC" id="fig|1359152.3.peg.892"/>
<evidence type="ECO:0000256" key="1">
    <source>
        <dbReference type="SAM" id="Phobius"/>
    </source>
</evidence>
<reference evidence="2 3" key="1">
    <citation type="submission" date="2015-02" db="EMBL/GenBank/DDBJ databases">
        <title>Genome Sequencing of Rickettsiales.</title>
        <authorList>
            <person name="Daugherty S.C."/>
            <person name="Su Q."/>
            <person name="Abolude K."/>
            <person name="Beier-Sexton M."/>
            <person name="Carlyon J.A."/>
            <person name="Carter R."/>
            <person name="Day N.P."/>
            <person name="Dumler S.J."/>
            <person name="Dyachenko V."/>
            <person name="Godinez A."/>
            <person name="Kurtti T.J."/>
            <person name="Lichay M."/>
            <person name="Mullins K.E."/>
            <person name="Ott S."/>
            <person name="Pappas-Brown V."/>
            <person name="Paris D.H."/>
            <person name="Patel P."/>
            <person name="Richards A.L."/>
            <person name="Sadzewicz L."/>
            <person name="Sears K."/>
            <person name="Seidman D."/>
            <person name="Sengamalay N."/>
            <person name="Stenos J."/>
            <person name="Tallon L.J."/>
            <person name="Vincent G."/>
            <person name="Fraser C.M."/>
            <person name="Munderloh U."/>
            <person name="Dunning-Hotopp J.C."/>
        </authorList>
    </citation>
    <scope>NUCLEOTIDE SEQUENCE [LARGE SCALE GENOMIC DNA]</scope>
    <source>
        <strain evidence="2 3">ApMUC09</strain>
    </source>
</reference>
<dbReference type="GO" id="GO:0016491">
    <property type="term" value="F:oxidoreductase activity"/>
    <property type="evidence" value="ECO:0007669"/>
    <property type="project" value="UniProtKB-KW"/>
</dbReference>
<comment type="caution">
    <text evidence="2">The sequence shown here is derived from an EMBL/GenBank/DDBJ whole genome shotgun (WGS) entry which is preliminary data.</text>
</comment>